<evidence type="ECO:0000313" key="4">
    <source>
        <dbReference type="Proteomes" id="UP001244011"/>
    </source>
</evidence>
<feature type="compositionally biased region" description="Low complexity" evidence="1">
    <location>
        <begin position="107"/>
        <end position="124"/>
    </location>
</feature>
<feature type="chain" id="PRO_5042546958" description="WSC domain-containing protein" evidence="2">
    <location>
        <begin position="22"/>
        <end position="241"/>
    </location>
</feature>
<protein>
    <recommendedName>
        <fullName evidence="5">WSC domain-containing protein</fullName>
    </recommendedName>
</protein>
<comment type="caution">
    <text evidence="3">The sequence shown here is derived from an EMBL/GenBank/DDBJ whole genome shotgun (WGS) entry which is preliminary data.</text>
</comment>
<proteinExistence type="predicted"/>
<keyword evidence="2" id="KW-0732">Signal</keyword>
<evidence type="ECO:0000313" key="3">
    <source>
        <dbReference type="EMBL" id="KAK1764419.1"/>
    </source>
</evidence>
<dbReference type="GeneID" id="85316011"/>
<keyword evidence="4" id="KW-1185">Reference proteome</keyword>
<feature type="compositionally biased region" description="Low complexity" evidence="1">
    <location>
        <begin position="146"/>
        <end position="209"/>
    </location>
</feature>
<evidence type="ECO:0008006" key="5">
    <source>
        <dbReference type="Google" id="ProtNLM"/>
    </source>
</evidence>
<sequence>MRSFVTYSLGLVAAASWTVAAFPSLEVRYADLAELQARQAPGTPEYQCHSDCGYAILGADDAGYCTNSTWLGLLDDCLECANKFNIWRYYGNGVTGAAKGCGLDAVPSPSGGEAPPSSTAAGPTSSGGGGAPETSAPATSSPPPAETTSAAGTSAGTSGGSTAEPSGPAESSSAAGSQSSAPEGSAAPTASSTGSGSAAGTGTIPSSSAPTSTYVTVSGGIRRQDIPSILAIGLSMLALAY</sequence>
<dbReference type="AlphaFoldDB" id="A0AAJ0BWJ3"/>
<organism evidence="3 4">
    <name type="scientific">Phialemonium atrogriseum</name>
    <dbReference type="NCBI Taxonomy" id="1093897"/>
    <lineage>
        <taxon>Eukaryota</taxon>
        <taxon>Fungi</taxon>
        <taxon>Dikarya</taxon>
        <taxon>Ascomycota</taxon>
        <taxon>Pezizomycotina</taxon>
        <taxon>Sordariomycetes</taxon>
        <taxon>Sordariomycetidae</taxon>
        <taxon>Cephalothecales</taxon>
        <taxon>Cephalothecaceae</taxon>
        <taxon>Phialemonium</taxon>
    </lineage>
</organism>
<accession>A0AAJ0BWJ3</accession>
<reference evidence="3" key="1">
    <citation type="submission" date="2023-06" db="EMBL/GenBank/DDBJ databases">
        <title>Genome-scale phylogeny and comparative genomics of the fungal order Sordariales.</title>
        <authorList>
            <consortium name="Lawrence Berkeley National Laboratory"/>
            <person name="Hensen N."/>
            <person name="Bonometti L."/>
            <person name="Westerberg I."/>
            <person name="Brannstrom I.O."/>
            <person name="Guillou S."/>
            <person name="Cros-Aarteil S."/>
            <person name="Calhoun S."/>
            <person name="Haridas S."/>
            <person name="Kuo A."/>
            <person name="Mondo S."/>
            <person name="Pangilinan J."/>
            <person name="Riley R."/>
            <person name="Labutti K."/>
            <person name="Andreopoulos B."/>
            <person name="Lipzen A."/>
            <person name="Chen C."/>
            <person name="Yanf M."/>
            <person name="Daum C."/>
            <person name="Ng V."/>
            <person name="Clum A."/>
            <person name="Steindorff A."/>
            <person name="Ohm R."/>
            <person name="Martin F."/>
            <person name="Silar P."/>
            <person name="Natvig D."/>
            <person name="Lalanne C."/>
            <person name="Gautier V."/>
            <person name="Ament-Velasquez S.L."/>
            <person name="Kruys A."/>
            <person name="Hutchinson M.I."/>
            <person name="Powell A.J."/>
            <person name="Barry K."/>
            <person name="Miller A.N."/>
            <person name="Grigoriev I.V."/>
            <person name="Debuchy R."/>
            <person name="Gladieux P."/>
            <person name="Thoren M.H."/>
            <person name="Johannesson H."/>
        </authorList>
    </citation>
    <scope>NUCLEOTIDE SEQUENCE</scope>
    <source>
        <strain evidence="3">8032-3</strain>
    </source>
</reference>
<dbReference type="RefSeq" id="XP_060280632.1">
    <property type="nucleotide sequence ID" value="XM_060432824.1"/>
</dbReference>
<dbReference type="EMBL" id="MU839020">
    <property type="protein sequence ID" value="KAK1764419.1"/>
    <property type="molecule type" value="Genomic_DNA"/>
</dbReference>
<gene>
    <name evidence="3" type="ORF">QBC33DRAFT_622084</name>
</gene>
<name>A0AAJ0BWJ3_9PEZI</name>
<feature type="region of interest" description="Disordered" evidence="1">
    <location>
        <begin position="107"/>
        <end position="213"/>
    </location>
</feature>
<feature type="signal peptide" evidence="2">
    <location>
        <begin position="1"/>
        <end position="21"/>
    </location>
</feature>
<evidence type="ECO:0000256" key="1">
    <source>
        <dbReference type="SAM" id="MobiDB-lite"/>
    </source>
</evidence>
<evidence type="ECO:0000256" key="2">
    <source>
        <dbReference type="SAM" id="SignalP"/>
    </source>
</evidence>
<dbReference type="Proteomes" id="UP001244011">
    <property type="component" value="Unassembled WGS sequence"/>
</dbReference>